<organism evidence="2 3">
    <name type="scientific">Candidatus Giovannonibacteria bacterium GW2011_GWA1_44_25</name>
    <dbReference type="NCBI Taxonomy" id="1618645"/>
    <lineage>
        <taxon>Bacteria</taxon>
        <taxon>Candidatus Giovannoniibacteriota</taxon>
    </lineage>
</organism>
<evidence type="ECO:0000313" key="3">
    <source>
        <dbReference type="Proteomes" id="UP000034087"/>
    </source>
</evidence>
<sequence>MGDAFEALVSLGYKASDVRKILNELPKEIESVEDKVKAALKKLGRG</sequence>
<dbReference type="GO" id="GO:0009379">
    <property type="term" value="C:Holliday junction helicase complex"/>
    <property type="evidence" value="ECO:0007669"/>
    <property type="project" value="InterPro"/>
</dbReference>
<dbReference type="InterPro" id="IPR036267">
    <property type="entry name" value="RuvA_C_sf"/>
</dbReference>
<dbReference type="Pfam" id="PF07499">
    <property type="entry name" value="RuvA_C"/>
    <property type="match status" value="1"/>
</dbReference>
<dbReference type="EMBL" id="LCIR01000036">
    <property type="protein sequence ID" value="KKT58229.1"/>
    <property type="molecule type" value="Genomic_DNA"/>
</dbReference>
<dbReference type="CDD" id="cd14332">
    <property type="entry name" value="UBA_RuvA_C"/>
    <property type="match status" value="1"/>
</dbReference>
<reference evidence="2 3" key="1">
    <citation type="journal article" date="2015" name="Nature">
        <title>rRNA introns, odd ribosomes, and small enigmatic genomes across a large radiation of phyla.</title>
        <authorList>
            <person name="Brown C.T."/>
            <person name="Hug L.A."/>
            <person name="Thomas B.C."/>
            <person name="Sharon I."/>
            <person name="Castelle C.J."/>
            <person name="Singh A."/>
            <person name="Wilkins M.J."/>
            <person name="Williams K.H."/>
            <person name="Banfield J.F."/>
        </authorList>
    </citation>
    <scope>NUCLEOTIDE SEQUENCE [LARGE SCALE GENOMIC DNA]</scope>
</reference>
<evidence type="ECO:0000313" key="2">
    <source>
        <dbReference type="EMBL" id="KKT58229.1"/>
    </source>
</evidence>
<dbReference type="GO" id="GO:0006310">
    <property type="term" value="P:DNA recombination"/>
    <property type="evidence" value="ECO:0007669"/>
    <property type="project" value="InterPro"/>
</dbReference>
<accession>A0A0G1LEA8</accession>
<dbReference type="InterPro" id="IPR011114">
    <property type="entry name" value="RuvA_C"/>
</dbReference>
<feature type="domain" description="Holliday junction DNA helicase RuvA C-terminal" evidence="1">
    <location>
        <begin position="2"/>
        <end position="43"/>
    </location>
</feature>
<dbReference type="Proteomes" id="UP000034087">
    <property type="component" value="Unassembled WGS sequence"/>
</dbReference>
<comment type="caution">
    <text evidence="2">The sequence shown here is derived from an EMBL/GenBank/DDBJ whole genome shotgun (WGS) entry which is preliminary data.</text>
</comment>
<protein>
    <recommendedName>
        <fullName evidence="1">Holliday junction DNA helicase RuvA C-terminal domain-containing protein</fullName>
    </recommendedName>
</protein>
<dbReference type="GO" id="GO:0005524">
    <property type="term" value="F:ATP binding"/>
    <property type="evidence" value="ECO:0007669"/>
    <property type="project" value="InterPro"/>
</dbReference>
<dbReference type="GO" id="GO:0006281">
    <property type="term" value="P:DNA repair"/>
    <property type="evidence" value="ECO:0007669"/>
    <property type="project" value="InterPro"/>
</dbReference>
<gene>
    <name evidence="2" type="ORF">UW53_C0036G0004</name>
</gene>
<dbReference type="GO" id="GO:0009378">
    <property type="term" value="F:four-way junction helicase activity"/>
    <property type="evidence" value="ECO:0007669"/>
    <property type="project" value="InterPro"/>
</dbReference>
<proteinExistence type="predicted"/>
<evidence type="ECO:0000259" key="1">
    <source>
        <dbReference type="Pfam" id="PF07499"/>
    </source>
</evidence>
<dbReference type="Gene3D" id="1.10.8.10">
    <property type="entry name" value="DNA helicase RuvA subunit, C-terminal domain"/>
    <property type="match status" value="1"/>
</dbReference>
<name>A0A0G1LEA8_9BACT</name>
<dbReference type="AlphaFoldDB" id="A0A0G1LEA8"/>
<dbReference type="SUPFAM" id="SSF46929">
    <property type="entry name" value="DNA helicase RuvA subunit, C-terminal domain"/>
    <property type="match status" value="1"/>
</dbReference>